<evidence type="ECO:0000256" key="2">
    <source>
        <dbReference type="ARBA" id="ARBA00008351"/>
    </source>
</evidence>
<evidence type="ECO:0000256" key="5">
    <source>
        <dbReference type="ARBA" id="ARBA00023231"/>
    </source>
</evidence>
<evidence type="ECO:0000256" key="4">
    <source>
        <dbReference type="ARBA" id="ARBA00016274"/>
    </source>
</evidence>
<comment type="similarity">
    <text evidence="2 6">Belongs to the NifW family.</text>
</comment>
<dbReference type="InterPro" id="IPR004893">
    <property type="entry name" value="NifW"/>
</dbReference>
<keyword evidence="8" id="KW-1185">Reference proteome</keyword>
<evidence type="ECO:0000256" key="3">
    <source>
        <dbReference type="ARBA" id="ARBA00011284"/>
    </source>
</evidence>
<gene>
    <name evidence="6" type="primary">nifW</name>
    <name evidence="7" type="ORF">LXT12_11920</name>
</gene>
<comment type="subunit">
    <text evidence="3 6">Homotrimer; associates with NifD.</text>
</comment>
<organism evidence="7 8">
    <name type="scientific">Pelomonas caseinilytica</name>
    <dbReference type="NCBI Taxonomy" id="2906763"/>
    <lineage>
        <taxon>Bacteria</taxon>
        <taxon>Pseudomonadati</taxon>
        <taxon>Pseudomonadota</taxon>
        <taxon>Betaproteobacteria</taxon>
        <taxon>Burkholderiales</taxon>
        <taxon>Sphaerotilaceae</taxon>
        <taxon>Roseateles</taxon>
    </lineage>
</organism>
<evidence type="ECO:0000313" key="7">
    <source>
        <dbReference type="EMBL" id="MCE4537955.1"/>
    </source>
</evidence>
<dbReference type="PIRSF" id="PIRSF005790">
    <property type="entry name" value="NifW"/>
    <property type="match status" value="1"/>
</dbReference>
<proteinExistence type="inferred from homology"/>
<comment type="caution">
    <text evidence="7">The sequence shown here is derived from an EMBL/GenBank/DDBJ whole genome shotgun (WGS) entry which is preliminary data.</text>
</comment>
<sequence length="113" mass="13224">MQTLLNRLKALSSAEDFLNFFGVPFDERVVQVNRLHILKRYFQYLNRTEGVEGLGEVELFARYRELLMQAYEDFVHSNAQREKVFKVFQTGDGQQHVQLSSLRESLAGRRRAA</sequence>
<comment type="function">
    <text evidence="1 6">May protect the nitrogenase Fe-Mo protein from oxidative damage.</text>
</comment>
<dbReference type="Proteomes" id="UP001201463">
    <property type="component" value="Unassembled WGS sequence"/>
</dbReference>
<dbReference type="RefSeq" id="WP_233392283.1">
    <property type="nucleotide sequence ID" value="NZ_JAJTWT010000004.1"/>
</dbReference>
<protein>
    <recommendedName>
        <fullName evidence="4 6">Nitrogenase-stabilizing/protective protein NifW</fullName>
    </recommendedName>
</protein>
<dbReference type="EMBL" id="JAJTWT010000004">
    <property type="protein sequence ID" value="MCE4537955.1"/>
    <property type="molecule type" value="Genomic_DNA"/>
</dbReference>
<name>A0ABS8XFC3_9BURK</name>
<dbReference type="Pfam" id="PF03206">
    <property type="entry name" value="NifW"/>
    <property type="match status" value="1"/>
</dbReference>
<reference evidence="7 8" key="1">
    <citation type="submission" date="2021-12" db="EMBL/GenBank/DDBJ databases">
        <title>Genome seq of p7.</title>
        <authorList>
            <person name="Seo T."/>
        </authorList>
    </citation>
    <scope>NUCLEOTIDE SEQUENCE [LARGE SCALE GENOMIC DNA]</scope>
    <source>
        <strain evidence="7 8">P7</strain>
    </source>
</reference>
<evidence type="ECO:0000256" key="6">
    <source>
        <dbReference type="HAMAP-Rule" id="MF_00529"/>
    </source>
</evidence>
<dbReference type="HAMAP" id="MF_00529">
    <property type="entry name" value="NifW"/>
    <property type="match status" value="1"/>
</dbReference>
<evidence type="ECO:0000313" key="8">
    <source>
        <dbReference type="Proteomes" id="UP001201463"/>
    </source>
</evidence>
<evidence type="ECO:0000256" key="1">
    <source>
        <dbReference type="ARBA" id="ARBA00002247"/>
    </source>
</evidence>
<accession>A0ABS8XFC3</accession>
<keyword evidence="5 6" id="KW-0535">Nitrogen fixation</keyword>